<evidence type="ECO:0000313" key="8">
    <source>
        <dbReference type="Proteomes" id="UP000636709"/>
    </source>
</evidence>
<evidence type="ECO:0000313" key="7">
    <source>
        <dbReference type="EMBL" id="KAF8663240.1"/>
    </source>
</evidence>
<dbReference type="InterPro" id="IPR009057">
    <property type="entry name" value="Homeodomain-like_sf"/>
</dbReference>
<dbReference type="SUPFAM" id="SSF46689">
    <property type="entry name" value="Homeodomain-like"/>
    <property type="match status" value="1"/>
</dbReference>
<feature type="domain" description="SANT" evidence="5">
    <location>
        <begin position="42"/>
        <end position="99"/>
    </location>
</feature>
<dbReference type="GO" id="GO:0051726">
    <property type="term" value="P:regulation of cell cycle"/>
    <property type="evidence" value="ECO:0007669"/>
    <property type="project" value="TreeGrafter"/>
</dbReference>
<dbReference type="PANTHER" id="PTHR21689">
    <property type="entry name" value="LIN-9"/>
    <property type="match status" value="1"/>
</dbReference>
<dbReference type="InterPro" id="IPR017930">
    <property type="entry name" value="Myb_dom"/>
</dbReference>
<dbReference type="Pfam" id="PF06584">
    <property type="entry name" value="DIRP"/>
    <property type="match status" value="1"/>
</dbReference>
<dbReference type="PROSITE" id="PS51293">
    <property type="entry name" value="SANT"/>
    <property type="match status" value="1"/>
</dbReference>
<evidence type="ECO:0000256" key="2">
    <source>
        <dbReference type="ARBA" id="ARBA00023125"/>
    </source>
</evidence>
<dbReference type="Proteomes" id="UP000636709">
    <property type="component" value="Unassembled WGS sequence"/>
</dbReference>
<gene>
    <name evidence="7" type="ORF">HU200_055847</name>
</gene>
<dbReference type="GO" id="GO:0005654">
    <property type="term" value="C:nucleoplasm"/>
    <property type="evidence" value="ECO:0007669"/>
    <property type="project" value="TreeGrafter"/>
</dbReference>
<dbReference type="OrthoDB" id="2339771at2759"/>
<dbReference type="EMBL" id="JACEFO010002379">
    <property type="protein sequence ID" value="KAF8663240.1"/>
    <property type="molecule type" value="Genomic_DNA"/>
</dbReference>
<accession>A0A835E383</accession>
<evidence type="ECO:0000256" key="3">
    <source>
        <dbReference type="ARBA" id="ARBA00023242"/>
    </source>
</evidence>
<dbReference type="GO" id="GO:0017053">
    <property type="term" value="C:transcription repressor complex"/>
    <property type="evidence" value="ECO:0007669"/>
    <property type="project" value="InterPro"/>
</dbReference>
<feature type="region of interest" description="Disordered" evidence="4">
    <location>
        <begin position="271"/>
        <end position="293"/>
    </location>
</feature>
<dbReference type="PROSITE" id="PS51294">
    <property type="entry name" value="HTH_MYB"/>
    <property type="match status" value="1"/>
</dbReference>
<sequence length="863" mass="96999">MAPAKGSRTINKTIIKGYEDQQQYDDPPSSSKAKQKRRKISDFDPKWSKDELTLFYEAYRRHGKDWKKISLAVGGKSSDMVRSLYSVHRTFLSLPERQATAMGFIALVTGHHNAPVRFTTNMDKSTSHIGDHQMVRASGKSRRHTEGRDLHDCHEGIISGFSSSFRKRYYGELVKNSRNHAVRRRTPRIPVVAPADRNRIDEATPVIGNINNTTKRKYGAIDSDCAIVPTNEYSPDRSSGITEANKAGQDHTFLEAKQPMEEIQTVKVEHETMASEDRNKLVDSPNNHHEPSNIISEDDMLVLDVLNSLVNAPSKMLKIEFNVPSGSHGKTDSAVSDRREEGHPTIGQSKQGKPVGKSSASKTRNRRHKKLLGAEVLAEVQNISVNNLDQPEAQRAGTTDDSSLCADSPRMGIPEAFKDISAKVPSAPTEIKPEIRMSRRTRRKSQMHCRTKQMSCNESSDNVQAKKLLHCLSSESLRRWCTYEWFYSAVDYPWFSNNEFVHYLDHAKLSHLSRLTRSEWSAIRSSLGKPRRFSDNFLAVEKEKLEDYREKVRKIYAQLRDGSRDSLPADLARPFSIGQEVIVRHPSSRELCDGKVVMMGPDCYKVHFANTDLGVNIVKDTDCMPVNWLYNRPDNMRRGYLSNNVYSILETEHIPDLTPSENWNHTVNGVTGPEQPKNLRLTSDELLKVESVVKGEMPPYRSTSNGPAKSRGHPDNDADYDYKLESFIAEFVQRSLSQARQMVDEATQANSEGSDERVWTSNHGTGCVGPESEAAVRGSQLPCDLISNCIATVLSIKHLSDSRYPFDNIAGVLERASSMLRPSCPENLAIYKDIQNFLTVIRNQIIALVPTSLGNCGPPMSPM</sequence>
<feature type="region of interest" description="Disordered" evidence="4">
    <location>
        <begin position="693"/>
        <end position="717"/>
    </location>
</feature>
<organism evidence="7 8">
    <name type="scientific">Digitaria exilis</name>
    <dbReference type="NCBI Taxonomy" id="1010633"/>
    <lineage>
        <taxon>Eukaryota</taxon>
        <taxon>Viridiplantae</taxon>
        <taxon>Streptophyta</taxon>
        <taxon>Embryophyta</taxon>
        <taxon>Tracheophyta</taxon>
        <taxon>Spermatophyta</taxon>
        <taxon>Magnoliopsida</taxon>
        <taxon>Liliopsida</taxon>
        <taxon>Poales</taxon>
        <taxon>Poaceae</taxon>
        <taxon>PACMAD clade</taxon>
        <taxon>Panicoideae</taxon>
        <taxon>Panicodae</taxon>
        <taxon>Paniceae</taxon>
        <taxon>Anthephorinae</taxon>
        <taxon>Digitaria</taxon>
    </lineage>
</organism>
<dbReference type="AlphaFoldDB" id="A0A835E383"/>
<dbReference type="GO" id="GO:0003677">
    <property type="term" value="F:DNA binding"/>
    <property type="evidence" value="ECO:0007669"/>
    <property type="project" value="UniProtKB-KW"/>
</dbReference>
<dbReference type="GO" id="GO:0006351">
    <property type="term" value="P:DNA-templated transcription"/>
    <property type="evidence" value="ECO:0007669"/>
    <property type="project" value="InterPro"/>
</dbReference>
<proteinExistence type="predicted"/>
<dbReference type="InterPro" id="IPR001005">
    <property type="entry name" value="SANT/Myb"/>
</dbReference>
<feature type="domain" description="HTH myb-type" evidence="6">
    <location>
        <begin position="46"/>
        <end position="93"/>
    </location>
</feature>
<evidence type="ECO:0000256" key="4">
    <source>
        <dbReference type="SAM" id="MobiDB-lite"/>
    </source>
</evidence>
<feature type="region of interest" description="Disordered" evidence="4">
    <location>
        <begin position="1"/>
        <end position="40"/>
    </location>
</feature>
<dbReference type="SMART" id="SM00717">
    <property type="entry name" value="SANT"/>
    <property type="match status" value="1"/>
</dbReference>
<dbReference type="InterPro" id="IPR033471">
    <property type="entry name" value="DIRP"/>
</dbReference>
<name>A0A835E383_9POAL</name>
<comment type="caution">
    <text evidence="7">The sequence shown here is derived from an EMBL/GenBank/DDBJ whole genome shotgun (WGS) entry which is preliminary data.</text>
</comment>
<evidence type="ECO:0000256" key="1">
    <source>
        <dbReference type="ARBA" id="ARBA00004123"/>
    </source>
</evidence>
<dbReference type="InterPro" id="IPR010561">
    <property type="entry name" value="LIN-9/ALY1"/>
</dbReference>
<dbReference type="Gene3D" id="1.20.58.1880">
    <property type="match status" value="1"/>
</dbReference>
<feature type="compositionally biased region" description="Basic and acidic residues" evidence="4">
    <location>
        <begin position="271"/>
        <end position="291"/>
    </location>
</feature>
<evidence type="ECO:0000259" key="6">
    <source>
        <dbReference type="PROSITE" id="PS51294"/>
    </source>
</evidence>
<keyword evidence="3" id="KW-0539">Nucleus</keyword>
<keyword evidence="2" id="KW-0238">DNA-binding</keyword>
<dbReference type="CDD" id="cd00167">
    <property type="entry name" value="SANT"/>
    <property type="match status" value="1"/>
</dbReference>
<evidence type="ECO:0000259" key="5">
    <source>
        <dbReference type="PROSITE" id="PS51293"/>
    </source>
</evidence>
<dbReference type="Pfam" id="PF00249">
    <property type="entry name" value="Myb_DNA-binding"/>
    <property type="match status" value="1"/>
</dbReference>
<reference evidence="7" key="1">
    <citation type="submission" date="2020-07" db="EMBL/GenBank/DDBJ databases">
        <title>Genome sequence and genetic diversity analysis of an under-domesticated orphan crop, white fonio (Digitaria exilis).</title>
        <authorList>
            <person name="Bennetzen J.L."/>
            <person name="Chen S."/>
            <person name="Ma X."/>
            <person name="Wang X."/>
            <person name="Yssel A.E.J."/>
            <person name="Chaluvadi S.R."/>
            <person name="Johnson M."/>
            <person name="Gangashetty P."/>
            <person name="Hamidou F."/>
            <person name="Sanogo M.D."/>
            <person name="Zwaenepoel A."/>
            <person name="Wallace J."/>
            <person name="Van De Peer Y."/>
            <person name="Van Deynze A."/>
        </authorList>
    </citation>
    <scope>NUCLEOTIDE SEQUENCE</scope>
    <source>
        <tissue evidence="7">Leaves</tissue>
    </source>
</reference>
<feature type="compositionally biased region" description="Basic and acidic residues" evidence="4">
    <location>
        <begin position="329"/>
        <end position="343"/>
    </location>
</feature>
<dbReference type="SMART" id="SM01135">
    <property type="entry name" value="DIRP"/>
    <property type="match status" value="1"/>
</dbReference>
<keyword evidence="8" id="KW-1185">Reference proteome</keyword>
<feature type="region of interest" description="Disordered" evidence="4">
    <location>
        <begin position="322"/>
        <end position="368"/>
    </location>
</feature>
<dbReference type="InterPro" id="IPR017884">
    <property type="entry name" value="SANT_dom"/>
</dbReference>
<evidence type="ECO:0008006" key="9">
    <source>
        <dbReference type="Google" id="ProtNLM"/>
    </source>
</evidence>
<dbReference type="GO" id="GO:0006357">
    <property type="term" value="P:regulation of transcription by RNA polymerase II"/>
    <property type="evidence" value="ECO:0007669"/>
    <property type="project" value="TreeGrafter"/>
</dbReference>
<comment type="subcellular location">
    <subcellularLocation>
        <location evidence="1">Nucleus</location>
    </subcellularLocation>
</comment>
<dbReference type="PANTHER" id="PTHR21689:SF5">
    <property type="entry name" value="PROTEIN ALWAYS EARLY 1-RELATED"/>
    <property type="match status" value="1"/>
</dbReference>
<protein>
    <recommendedName>
        <fullName evidence="9">Always early</fullName>
    </recommendedName>
</protein>